<organism evidence="3 4">
    <name type="scientific">Orbilia ellipsospora</name>
    <dbReference type="NCBI Taxonomy" id="2528407"/>
    <lineage>
        <taxon>Eukaryota</taxon>
        <taxon>Fungi</taxon>
        <taxon>Dikarya</taxon>
        <taxon>Ascomycota</taxon>
        <taxon>Pezizomycotina</taxon>
        <taxon>Orbiliomycetes</taxon>
        <taxon>Orbiliales</taxon>
        <taxon>Orbiliaceae</taxon>
        <taxon>Orbilia</taxon>
    </lineage>
</organism>
<reference evidence="3 4" key="1">
    <citation type="submission" date="2019-10" db="EMBL/GenBank/DDBJ databases">
        <authorList>
            <person name="Palmer J.M."/>
        </authorList>
    </citation>
    <scope>NUCLEOTIDE SEQUENCE [LARGE SCALE GENOMIC DNA]</scope>
    <source>
        <strain evidence="3 4">TWF694</strain>
    </source>
</reference>
<protein>
    <recommendedName>
        <fullName evidence="2">SCP domain-containing protein</fullName>
    </recommendedName>
</protein>
<dbReference type="Proteomes" id="UP001365542">
    <property type="component" value="Unassembled WGS sequence"/>
</dbReference>
<dbReference type="InterPro" id="IPR014044">
    <property type="entry name" value="CAP_dom"/>
</dbReference>
<dbReference type="SUPFAM" id="SSF55797">
    <property type="entry name" value="PR-1-like"/>
    <property type="match status" value="1"/>
</dbReference>
<dbReference type="SMART" id="SM00198">
    <property type="entry name" value="SCP"/>
    <property type="match status" value="1"/>
</dbReference>
<evidence type="ECO:0000313" key="3">
    <source>
        <dbReference type="EMBL" id="KAK6532168.1"/>
    </source>
</evidence>
<feature type="chain" id="PRO_5043956618" description="SCP domain-containing protein" evidence="1">
    <location>
        <begin position="19"/>
        <end position="213"/>
    </location>
</feature>
<dbReference type="AlphaFoldDB" id="A0AAV9X194"/>
<dbReference type="InterPro" id="IPR035940">
    <property type="entry name" value="CAP_sf"/>
</dbReference>
<dbReference type="Pfam" id="PF00188">
    <property type="entry name" value="CAP"/>
    <property type="match status" value="1"/>
</dbReference>
<accession>A0AAV9X194</accession>
<feature type="signal peptide" evidence="1">
    <location>
        <begin position="1"/>
        <end position="18"/>
    </location>
</feature>
<dbReference type="EMBL" id="JAVHJO010000012">
    <property type="protein sequence ID" value="KAK6532168.1"/>
    <property type="molecule type" value="Genomic_DNA"/>
</dbReference>
<dbReference type="InterPro" id="IPR001283">
    <property type="entry name" value="CRISP-related"/>
</dbReference>
<evidence type="ECO:0000313" key="4">
    <source>
        <dbReference type="Proteomes" id="UP001365542"/>
    </source>
</evidence>
<evidence type="ECO:0000259" key="2">
    <source>
        <dbReference type="SMART" id="SM00198"/>
    </source>
</evidence>
<name>A0AAV9X194_9PEZI</name>
<keyword evidence="4" id="KW-1185">Reference proteome</keyword>
<dbReference type="Gene3D" id="3.40.33.10">
    <property type="entry name" value="CAP"/>
    <property type="match status" value="1"/>
</dbReference>
<gene>
    <name evidence="3" type="ORF">TWF694_003328</name>
</gene>
<evidence type="ECO:0000256" key="1">
    <source>
        <dbReference type="SAM" id="SignalP"/>
    </source>
</evidence>
<feature type="domain" description="SCP" evidence="2">
    <location>
        <begin position="58"/>
        <end position="185"/>
    </location>
</feature>
<keyword evidence="1" id="KW-0732">Signal</keyword>
<sequence>MQILNLFSIPLLLGAVAGFPVAEPNKNIGTLATFRASDTPSRVENGVEDFDADARPLAWQQSVLNYHNGWRAHHQVGPLAWNNTLAAAALKWASKCQFQLTPNNIYGENIAAGTYTNPDWYAYMWYNGSSKYDYNKPGFSYATGTFTQVVWKDSTQLGCAYVQNCSGGYPNILLCEYSPPGNIIPDSNFATEVLRPVANPPNPSPPPMMSNGL</sequence>
<comment type="caution">
    <text evidence="3">The sequence shown here is derived from an EMBL/GenBank/DDBJ whole genome shotgun (WGS) entry which is preliminary data.</text>
</comment>
<dbReference type="PRINTS" id="PR00837">
    <property type="entry name" value="V5TPXLIKE"/>
</dbReference>
<dbReference type="PANTHER" id="PTHR10334">
    <property type="entry name" value="CYSTEINE-RICH SECRETORY PROTEIN-RELATED"/>
    <property type="match status" value="1"/>
</dbReference>
<proteinExistence type="predicted"/>